<comment type="pathway">
    <text evidence="1 7">Amino-acid biosynthesis; L-arginine biosynthesis; N(2)-acetyl-L-ornithine from L-glutamate: step 3/4.</text>
</comment>
<evidence type="ECO:0000256" key="6">
    <source>
        <dbReference type="ARBA" id="ARBA00050557"/>
    </source>
</evidence>
<dbReference type="FunFam" id="3.30.360.10:FF:000014">
    <property type="entry name" value="N-acetyl-gamma-glutamyl-phosphate reductase"/>
    <property type="match status" value="1"/>
</dbReference>
<dbReference type="HAMAP" id="MF_00150">
    <property type="entry name" value="ArgC_type1"/>
    <property type="match status" value="1"/>
</dbReference>
<feature type="domain" description="Semialdehyde dehydrogenase NAD-binding" evidence="9">
    <location>
        <begin position="9"/>
        <end position="148"/>
    </location>
</feature>
<evidence type="ECO:0000256" key="2">
    <source>
        <dbReference type="ARBA" id="ARBA00022571"/>
    </source>
</evidence>
<dbReference type="InterPro" id="IPR023013">
    <property type="entry name" value="AGPR_AS"/>
</dbReference>
<dbReference type="AlphaFoldDB" id="A0AAU8PW99"/>
<dbReference type="SUPFAM" id="SSF55347">
    <property type="entry name" value="Glyceraldehyde-3-phosphate dehydrogenase-like, C-terminal domain"/>
    <property type="match status" value="1"/>
</dbReference>
<keyword evidence="3 7" id="KW-0028">Amino-acid biosynthesis</keyword>
<evidence type="ECO:0000313" key="11">
    <source>
        <dbReference type="Proteomes" id="UP000009229"/>
    </source>
</evidence>
<keyword evidence="2 7" id="KW-0055">Arginine biosynthesis</keyword>
<reference evidence="11" key="1">
    <citation type="submission" date="2011-05" db="EMBL/GenBank/DDBJ databases">
        <title>Complete sequence of Desulfotomaculum kuznetsovii DSM 6115.</title>
        <authorList>
            <person name="Lucas S."/>
            <person name="Han J."/>
            <person name="Lapidus A."/>
            <person name="Cheng J.-F."/>
            <person name="Goodwin L."/>
            <person name="Pitluck S."/>
            <person name="Peters L."/>
            <person name="Mikhailova N."/>
            <person name="Lu M."/>
            <person name="Saunders E."/>
            <person name="Han C."/>
            <person name="Tapia R."/>
            <person name="Land M."/>
            <person name="Hauser L."/>
            <person name="Kyrpides N."/>
            <person name="Ivanova N."/>
            <person name="Pagani I."/>
            <person name="Nazina T."/>
            <person name="Ivanova A."/>
            <person name="Parshina S."/>
            <person name="Kuever J."/>
            <person name="Muyzer G."/>
            <person name="Plugge C."/>
            <person name="Stams A."/>
            <person name="Woyke T."/>
        </authorList>
    </citation>
    <scope>NUCLEOTIDE SEQUENCE [LARGE SCALE GENOMIC DNA]</scope>
    <source>
        <strain evidence="11">DSM 6115 / VKM B-1805 / 17</strain>
    </source>
</reference>
<dbReference type="EC" id="1.2.1.38" evidence="7"/>
<comment type="similarity">
    <text evidence="7">Belongs to the NAGSA dehydrogenase family. Type 1 subfamily.</text>
</comment>
<dbReference type="CDD" id="cd17895">
    <property type="entry name" value="AGPR_1_N"/>
    <property type="match status" value="1"/>
</dbReference>
<dbReference type="InterPro" id="IPR036291">
    <property type="entry name" value="NAD(P)-bd_dom_sf"/>
</dbReference>
<evidence type="ECO:0000256" key="8">
    <source>
        <dbReference type="PROSITE-ProRule" id="PRU10010"/>
    </source>
</evidence>
<dbReference type="SUPFAM" id="SSF51735">
    <property type="entry name" value="NAD(P)-binding Rossmann-fold domains"/>
    <property type="match status" value="1"/>
</dbReference>
<dbReference type="InterPro" id="IPR000534">
    <property type="entry name" value="Semialdehyde_DH_NAD-bd"/>
</dbReference>
<dbReference type="InterPro" id="IPR058924">
    <property type="entry name" value="AGPR_dimerisation_dom"/>
</dbReference>
<dbReference type="GO" id="GO:0003942">
    <property type="term" value="F:N-acetyl-gamma-glutamyl-phosphate reductase activity"/>
    <property type="evidence" value="ECO:0007669"/>
    <property type="project" value="UniProtKB-UniRule"/>
</dbReference>
<accession>A0AAU8PW99</accession>
<dbReference type="Gene3D" id="3.40.50.720">
    <property type="entry name" value="NAD(P)-binding Rossmann-like Domain"/>
    <property type="match status" value="1"/>
</dbReference>
<evidence type="ECO:0000256" key="7">
    <source>
        <dbReference type="HAMAP-Rule" id="MF_00150"/>
    </source>
</evidence>
<dbReference type="KEGG" id="dku:Desku_0345"/>
<dbReference type="Pfam" id="PF01118">
    <property type="entry name" value="Semialdhyde_dh"/>
    <property type="match status" value="1"/>
</dbReference>
<keyword evidence="7" id="KW-0963">Cytoplasm</keyword>
<comment type="catalytic activity">
    <reaction evidence="6 7">
        <text>N-acetyl-L-glutamate 5-semialdehyde + phosphate + NADP(+) = N-acetyl-L-glutamyl 5-phosphate + NADPH + H(+)</text>
        <dbReference type="Rhea" id="RHEA:21588"/>
        <dbReference type="ChEBI" id="CHEBI:15378"/>
        <dbReference type="ChEBI" id="CHEBI:29123"/>
        <dbReference type="ChEBI" id="CHEBI:43474"/>
        <dbReference type="ChEBI" id="CHEBI:57783"/>
        <dbReference type="ChEBI" id="CHEBI:57936"/>
        <dbReference type="ChEBI" id="CHEBI:58349"/>
        <dbReference type="EC" id="1.2.1.38"/>
    </reaction>
</comment>
<dbReference type="InterPro" id="IPR050085">
    <property type="entry name" value="AGPR"/>
</dbReference>
<dbReference type="CDD" id="cd23934">
    <property type="entry name" value="AGPR_1_C"/>
    <property type="match status" value="1"/>
</dbReference>
<dbReference type="NCBIfam" id="TIGR01850">
    <property type="entry name" value="argC"/>
    <property type="match status" value="1"/>
</dbReference>
<organism evidence="10 11">
    <name type="scientific">Desulfofundulus kuznetsovii (strain DSM 6115 / VKM B-1805 / 17)</name>
    <name type="common">Desulfotomaculum kuznetsovii</name>
    <dbReference type="NCBI Taxonomy" id="760568"/>
    <lineage>
        <taxon>Bacteria</taxon>
        <taxon>Bacillati</taxon>
        <taxon>Bacillota</taxon>
        <taxon>Clostridia</taxon>
        <taxon>Eubacteriales</taxon>
        <taxon>Peptococcaceae</taxon>
        <taxon>Desulfofundulus</taxon>
    </lineage>
</organism>
<protein>
    <recommendedName>
        <fullName evidence="7">N-acetyl-gamma-glutamyl-phosphate reductase</fullName>
        <shortName evidence="7">AGPR</shortName>
        <ecNumber evidence="7">1.2.1.38</ecNumber>
    </recommendedName>
    <alternativeName>
        <fullName evidence="7">N-acetyl-glutamate semialdehyde dehydrogenase</fullName>
        <shortName evidence="7">NAGSA dehydrogenase</shortName>
    </alternativeName>
</protein>
<proteinExistence type="inferred from homology"/>
<dbReference type="EMBL" id="CP002770">
    <property type="protein sequence ID" value="AEG13973.1"/>
    <property type="molecule type" value="Genomic_DNA"/>
</dbReference>
<dbReference type="GO" id="GO:0070401">
    <property type="term" value="F:NADP+ binding"/>
    <property type="evidence" value="ECO:0007669"/>
    <property type="project" value="InterPro"/>
</dbReference>
<evidence type="ECO:0000256" key="3">
    <source>
        <dbReference type="ARBA" id="ARBA00022605"/>
    </source>
</evidence>
<name>A0AAU8PW99_DESK7</name>
<dbReference type="InterPro" id="IPR000706">
    <property type="entry name" value="AGPR_type-1"/>
</dbReference>
<keyword evidence="11" id="KW-1185">Reference proteome</keyword>
<comment type="subcellular location">
    <subcellularLocation>
        <location evidence="7">Cytoplasm</location>
    </subcellularLocation>
</comment>
<gene>
    <name evidence="7" type="primary">argC</name>
    <name evidence="10" type="ordered locus">Desku_0345</name>
</gene>
<dbReference type="GO" id="GO:0005737">
    <property type="term" value="C:cytoplasm"/>
    <property type="evidence" value="ECO:0007669"/>
    <property type="project" value="UniProtKB-SubCell"/>
</dbReference>
<evidence type="ECO:0000259" key="9">
    <source>
        <dbReference type="SMART" id="SM00859"/>
    </source>
</evidence>
<keyword evidence="4 7" id="KW-0521">NADP</keyword>
<dbReference type="Pfam" id="PF22698">
    <property type="entry name" value="Semialdhyde_dhC_1"/>
    <property type="match status" value="1"/>
</dbReference>
<evidence type="ECO:0000313" key="10">
    <source>
        <dbReference type="EMBL" id="AEG13973.1"/>
    </source>
</evidence>
<evidence type="ECO:0000256" key="4">
    <source>
        <dbReference type="ARBA" id="ARBA00022857"/>
    </source>
</evidence>
<dbReference type="Proteomes" id="UP000009229">
    <property type="component" value="Chromosome"/>
</dbReference>
<comment type="function">
    <text evidence="7">Catalyzes the NADPH-dependent reduction of N-acetyl-5-glutamyl phosphate to yield N-acetyl-L-glutamate 5-semialdehyde.</text>
</comment>
<dbReference type="Gene3D" id="3.30.360.10">
    <property type="entry name" value="Dihydrodipicolinate Reductase, domain 2"/>
    <property type="match status" value="1"/>
</dbReference>
<dbReference type="PANTHER" id="PTHR32338:SF10">
    <property type="entry name" value="N-ACETYL-GAMMA-GLUTAMYL-PHOSPHATE REDUCTASE, CHLOROPLASTIC-RELATED"/>
    <property type="match status" value="1"/>
</dbReference>
<evidence type="ECO:0000256" key="1">
    <source>
        <dbReference type="ARBA" id="ARBA00004862"/>
    </source>
</evidence>
<dbReference type="GO" id="GO:0006526">
    <property type="term" value="P:L-arginine biosynthetic process"/>
    <property type="evidence" value="ECO:0007669"/>
    <property type="project" value="UniProtKB-UniRule"/>
</dbReference>
<evidence type="ECO:0000256" key="5">
    <source>
        <dbReference type="ARBA" id="ARBA00023002"/>
    </source>
</evidence>
<feature type="active site" evidence="7 8">
    <location>
        <position position="156"/>
    </location>
</feature>
<keyword evidence="5 7" id="KW-0560">Oxidoreductase</keyword>
<dbReference type="PANTHER" id="PTHR32338">
    <property type="entry name" value="N-ACETYL-GAMMA-GLUTAMYL-PHOSPHATE REDUCTASE, CHLOROPLASTIC-RELATED-RELATED"/>
    <property type="match status" value="1"/>
</dbReference>
<dbReference type="GO" id="GO:0051287">
    <property type="term" value="F:NAD binding"/>
    <property type="evidence" value="ECO:0007669"/>
    <property type="project" value="InterPro"/>
</dbReference>
<dbReference type="SMART" id="SM00859">
    <property type="entry name" value="Semialdhyde_dh"/>
    <property type="match status" value="1"/>
</dbReference>
<dbReference type="PROSITE" id="PS01224">
    <property type="entry name" value="ARGC"/>
    <property type="match status" value="1"/>
</dbReference>
<sequence length="353" mass="38478">MHLTIMVIKASIIGATGYAGAELVRLLNVHPQVELVGLTTQSYAGKAFWEVYPHLYGYVDLVCEEQDLPALVNRSDVIFTALPHGHAMAVAREVVGRGKALVDLGADFRLHDPAVYQEWYKVEHTAAELLPQAVYGLPEIHREKIRSARLVANPGCYPTSVILALAPLLKEGLVETGTTIIIDSKSGVSGAGRGLSLNTHYCEVDESIKAYGVAVHRHTPEIEQELSALAGKKVLVSFTPHLTPMIRGILSTIYARLTRLKSTEEILTLYREFYRQEKFVRVLPAGMLPATKMVAGSNHCDIGLVVDRRTGRVVIISAIDNLIKGAAGQAVQNMNIMFGLAEDTGLYGPGVYP</sequence>